<dbReference type="PANTHER" id="PTHR10009:SF18">
    <property type="entry name" value="PROTEIN YELLOW-LIKE PROTEIN"/>
    <property type="match status" value="1"/>
</dbReference>
<evidence type="ECO:0000313" key="3">
    <source>
        <dbReference type="EMBL" id="KUP08869.1"/>
    </source>
</evidence>
<comment type="caution">
    <text evidence="3">The sequence shown here is derived from an EMBL/GenBank/DDBJ whole genome shotgun (WGS) entry which is preliminary data.</text>
</comment>
<dbReference type="Gene3D" id="2.120.10.30">
    <property type="entry name" value="TolB, C-terminal domain"/>
    <property type="match status" value="1"/>
</dbReference>
<keyword evidence="2" id="KW-0964">Secreted</keyword>
<dbReference type="Proteomes" id="UP000074108">
    <property type="component" value="Unassembled WGS sequence"/>
</dbReference>
<sequence length="348" mass="39168">MVEVDGAELEVVKEFTRERPGNLAVTPDGRVFFTVHALTDSKIQIRELLKNGRTPPFPSLDWAQKPTEPGSKGIVKTIGIKASSQGDIWVLDMGELPLFEPALIQFDSKKRTFKRKFVIPKEYLGDHPFLQDFVLDEKRNKIYIADMDFNQEKGESEKPAIIVVDVTDGKIRRALEADPTMMPDQEPIVVNSKEIASVNSKGETVTHYYGLNPITIDPANEWVYYGAMSGKKVYRLPAEELAKFNLNQTTLSKSIEEYGPKPFSDGILVDDKGNVYITDIMSSAIGVTTPSSYRVLYQDKNRLPWPDGFALHDNQLYIVANELNTLPGLNKGKDESTPPFYIHRISIK</sequence>
<protein>
    <recommendedName>
        <fullName evidence="5">Major royal jelly protein</fullName>
    </recommendedName>
</protein>
<dbReference type="SUPFAM" id="SSF63829">
    <property type="entry name" value="Calcium-dependent phosphotriesterase"/>
    <property type="match status" value="1"/>
</dbReference>
<gene>
    <name evidence="3" type="ORF">Q75_02060</name>
</gene>
<organism evidence="3 4">
    <name type="scientific">Bacillus coahuilensis p1.1.43</name>
    <dbReference type="NCBI Taxonomy" id="1150625"/>
    <lineage>
        <taxon>Bacteria</taxon>
        <taxon>Bacillati</taxon>
        <taxon>Bacillota</taxon>
        <taxon>Bacilli</taxon>
        <taxon>Bacillales</taxon>
        <taxon>Bacillaceae</taxon>
        <taxon>Bacillus</taxon>
    </lineage>
</organism>
<evidence type="ECO:0000256" key="2">
    <source>
        <dbReference type="ARBA" id="ARBA00022525"/>
    </source>
</evidence>
<accession>A0A147KBX0</accession>
<dbReference type="PANTHER" id="PTHR10009">
    <property type="entry name" value="PROTEIN YELLOW-RELATED"/>
    <property type="match status" value="1"/>
</dbReference>
<evidence type="ECO:0000313" key="4">
    <source>
        <dbReference type="Proteomes" id="UP000074108"/>
    </source>
</evidence>
<dbReference type="STRING" id="1150625.Q75_02060"/>
<evidence type="ECO:0008006" key="5">
    <source>
        <dbReference type="Google" id="ProtNLM"/>
    </source>
</evidence>
<reference evidence="3 4" key="1">
    <citation type="journal article" date="2016" name="Front. Microbiol.">
        <title>Microevolution Analysis of Bacillus coahuilensis Unveils Differences in Phosphorus Acquisition Strategies and Their Regulation.</title>
        <authorList>
            <person name="Gomez-Lunar Z."/>
            <person name="Hernandez-Gonzalez I."/>
            <person name="Rodriguez-Torres M.D."/>
            <person name="Souza V."/>
            <person name="Olmedo-Alvarez G."/>
        </authorList>
    </citation>
    <scope>NUCLEOTIDE SEQUENCE [LARGE SCALE GENOMIC DNA]</scope>
    <source>
        <strain evidence="4">p1.1.43</strain>
    </source>
</reference>
<dbReference type="GO" id="GO:0005576">
    <property type="term" value="C:extracellular region"/>
    <property type="evidence" value="ECO:0007669"/>
    <property type="project" value="UniProtKB-SubCell"/>
</dbReference>
<proteinExistence type="predicted"/>
<comment type="subcellular location">
    <subcellularLocation>
        <location evidence="1">Secreted</location>
    </subcellularLocation>
</comment>
<dbReference type="AlphaFoldDB" id="A0A147KBX0"/>
<dbReference type="EMBL" id="LDYG01000007">
    <property type="protein sequence ID" value="KUP08869.1"/>
    <property type="molecule type" value="Genomic_DNA"/>
</dbReference>
<evidence type="ECO:0000256" key="1">
    <source>
        <dbReference type="ARBA" id="ARBA00004613"/>
    </source>
</evidence>
<dbReference type="InterPro" id="IPR017996">
    <property type="entry name" value="MRJP/yellow-related"/>
</dbReference>
<name>A0A147KBX0_9BACI</name>
<keyword evidence="4" id="KW-1185">Reference proteome</keyword>
<dbReference type="InterPro" id="IPR011042">
    <property type="entry name" value="6-blade_b-propeller_TolB-like"/>
</dbReference>
<dbReference type="PATRIC" id="fig|1150625.3.peg.436"/>
<dbReference type="Pfam" id="PF03022">
    <property type="entry name" value="MRJP"/>
    <property type="match status" value="1"/>
</dbReference>